<feature type="compositionally biased region" description="Low complexity" evidence="1">
    <location>
        <begin position="208"/>
        <end position="223"/>
    </location>
</feature>
<evidence type="ECO:0000256" key="1">
    <source>
        <dbReference type="SAM" id="MobiDB-lite"/>
    </source>
</evidence>
<dbReference type="AlphaFoldDB" id="A0A9P6CGN0"/>
<feature type="compositionally biased region" description="Low complexity" evidence="1">
    <location>
        <begin position="344"/>
        <end position="353"/>
    </location>
</feature>
<protein>
    <submittedName>
        <fullName evidence="2">Uncharacterized protein</fullName>
    </submittedName>
</protein>
<accession>A0A9P6CGN0</accession>
<feature type="region of interest" description="Disordered" evidence="1">
    <location>
        <begin position="130"/>
        <end position="223"/>
    </location>
</feature>
<feature type="compositionally biased region" description="Polar residues" evidence="1">
    <location>
        <begin position="321"/>
        <end position="330"/>
    </location>
</feature>
<feature type="region of interest" description="Disordered" evidence="1">
    <location>
        <begin position="245"/>
        <end position="330"/>
    </location>
</feature>
<gene>
    <name evidence="2" type="ORF">BDZ94DRAFT_1320270</name>
</gene>
<feature type="compositionally biased region" description="Low complexity" evidence="1">
    <location>
        <begin position="370"/>
        <end position="393"/>
    </location>
</feature>
<feature type="compositionally biased region" description="Low complexity" evidence="1">
    <location>
        <begin position="297"/>
        <end position="314"/>
    </location>
</feature>
<feature type="compositionally biased region" description="Basic and acidic residues" evidence="1">
    <location>
        <begin position="184"/>
        <end position="203"/>
    </location>
</feature>
<evidence type="ECO:0000313" key="3">
    <source>
        <dbReference type="Proteomes" id="UP000807353"/>
    </source>
</evidence>
<reference evidence="2" key="1">
    <citation type="submission" date="2020-11" db="EMBL/GenBank/DDBJ databases">
        <authorList>
            <consortium name="DOE Joint Genome Institute"/>
            <person name="Ahrendt S."/>
            <person name="Riley R."/>
            <person name="Andreopoulos W."/>
            <person name="Labutti K."/>
            <person name="Pangilinan J."/>
            <person name="Ruiz-Duenas F.J."/>
            <person name="Barrasa J.M."/>
            <person name="Sanchez-Garcia M."/>
            <person name="Camarero S."/>
            <person name="Miyauchi S."/>
            <person name="Serrano A."/>
            <person name="Linde D."/>
            <person name="Babiker R."/>
            <person name="Drula E."/>
            <person name="Ayuso-Fernandez I."/>
            <person name="Pacheco R."/>
            <person name="Padilla G."/>
            <person name="Ferreira P."/>
            <person name="Barriuso J."/>
            <person name="Kellner H."/>
            <person name="Castanera R."/>
            <person name="Alfaro M."/>
            <person name="Ramirez L."/>
            <person name="Pisabarro A.G."/>
            <person name="Kuo A."/>
            <person name="Tritt A."/>
            <person name="Lipzen A."/>
            <person name="He G."/>
            <person name="Yan M."/>
            <person name="Ng V."/>
            <person name="Cullen D."/>
            <person name="Martin F."/>
            <person name="Rosso M.-N."/>
            <person name="Henrissat B."/>
            <person name="Hibbett D."/>
            <person name="Martinez A.T."/>
            <person name="Grigoriev I.V."/>
        </authorList>
    </citation>
    <scope>NUCLEOTIDE SEQUENCE</scope>
    <source>
        <strain evidence="2">CBS 247.69</strain>
    </source>
</reference>
<feature type="compositionally biased region" description="Basic and acidic residues" evidence="1">
    <location>
        <begin position="130"/>
        <end position="143"/>
    </location>
</feature>
<feature type="region of interest" description="Disordered" evidence="1">
    <location>
        <begin position="61"/>
        <end position="83"/>
    </location>
</feature>
<evidence type="ECO:0000313" key="2">
    <source>
        <dbReference type="EMBL" id="KAF9465456.1"/>
    </source>
</evidence>
<sequence>MASDFDSAFPVEHDDIFPSQRVVTTDSVRWQSSQLSSCAALNSLILEIPARRKITHDTSWYNQEASTSTSSQPNGTSNHRPLVRSNSRARFNRLSEPGTHPPPDLTLFNKKDPMQFLDLIKGVSERVDENAGLRSARGSDKSGMKRKTRASASGVGEVHAKARGVRLSYASEGQNKASRIKGKQRADGGGDTEYESHSPDGTHRSLPNLSSSMSTAASSSSLRSINTSISTDVDASMSMDTMMDLDESGHNISLPSMSKRHSGTSYPPPSNHINTQASPDPPTVPHKVTPEPKLHPLLTQQKTRPQKQPTPKLQFFPPPSSQRVPSMSQVSGPVRVPALGMRRTASTPAATTTHNALPTRQKGFKPPLLPGTQPQPQQPKTAAQAAVKASPQSHVVPARGPNAGGGKFTRPSAAPGLTKNKGCPPRAPSPEPDPDSSFGDMSFDMDVDALEETMRMYD</sequence>
<keyword evidence="3" id="KW-1185">Reference proteome</keyword>
<comment type="caution">
    <text evidence="2">The sequence shown here is derived from an EMBL/GenBank/DDBJ whole genome shotgun (WGS) entry which is preliminary data.</text>
</comment>
<organism evidence="2 3">
    <name type="scientific">Collybia nuda</name>
    <dbReference type="NCBI Taxonomy" id="64659"/>
    <lineage>
        <taxon>Eukaryota</taxon>
        <taxon>Fungi</taxon>
        <taxon>Dikarya</taxon>
        <taxon>Basidiomycota</taxon>
        <taxon>Agaricomycotina</taxon>
        <taxon>Agaricomycetes</taxon>
        <taxon>Agaricomycetidae</taxon>
        <taxon>Agaricales</taxon>
        <taxon>Tricholomatineae</taxon>
        <taxon>Clitocybaceae</taxon>
        <taxon>Collybia</taxon>
    </lineage>
</organism>
<proteinExistence type="predicted"/>
<dbReference type="Proteomes" id="UP000807353">
    <property type="component" value="Unassembled WGS sequence"/>
</dbReference>
<dbReference type="OrthoDB" id="3069983at2759"/>
<name>A0A9P6CGN0_9AGAR</name>
<dbReference type="EMBL" id="MU150247">
    <property type="protein sequence ID" value="KAF9465456.1"/>
    <property type="molecule type" value="Genomic_DNA"/>
</dbReference>
<feature type="region of interest" description="Disordered" evidence="1">
    <location>
        <begin position="343"/>
        <end position="445"/>
    </location>
</feature>